<name>D3Q0M4_STANL</name>
<accession>D3Q0M4</accession>
<dbReference type="RefSeq" id="WP_013017331.1">
    <property type="nucleotide sequence ID" value="NC_013947.1"/>
</dbReference>
<feature type="region of interest" description="Disordered" evidence="1">
    <location>
        <begin position="1"/>
        <end position="39"/>
    </location>
</feature>
<feature type="region of interest" description="Disordered" evidence="1">
    <location>
        <begin position="269"/>
        <end position="316"/>
    </location>
</feature>
<protein>
    <submittedName>
        <fullName evidence="2">Uncharacterized protein</fullName>
    </submittedName>
</protein>
<evidence type="ECO:0000313" key="3">
    <source>
        <dbReference type="Proteomes" id="UP000000844"/>
    </source>
</evidence>
<organism evidence="2 3">
    <name type="scientific">Stackebrandtia nassauensis (strain DSM 44728 / CIP 108903 / NRRL B-16338 / NBRC 102104 / LLR-40K-21)</name>
    <dbReference type="NCBI Taxonomy" id="446470"/>
    <lineage>
        <taxon>Bacteria</taxon>
        <taxon>Bacillati</taxon>
        <taxon>Actinomycetota</taxon>
        <taxon>Actinomycetes</taxon>
        <taxon>Glycomycetales</taxon>
        <taxon>Glycomycetaceae</taxon>
        <taxon>Stackebrandtia</taxon>
    </lineage>
</organism>
<dbReference type="AlphaFoldDB" id="D3Q0M4"/>
<feature type="compositionally biased region" description="Polar residues" evidence="1">
    <location>
        <begin position="292"/>
        <end position="301"/>
    </location>
</feature>
<evidence type="ECO:0000256" key="1">
    <source>
        <dbReference type="SAM" id="MobiDB-lite"/>
    </source>
</evidence>
<keyword evidence="3" id="KW-1185">Reference proteome</keyword>
<feature type="compositionally biased region" description="Polar residues" evidence="1">
    <location>
        <begin position="269"/>
        <end position="284"/>
    </location>
</feature>
<evidence type="ECO:0000313" key="2">
    <source>
        <dbReference type="EMBL" id="ADD41760.1"/>
    </source>
</evidence>
<feature type="region of interest" description="Disordered" evidence="1">
    <location>
        <begin position="230"/>
        <end position="249"/>
    </location>
</feature>
<dbReference type="KEGG" id="sna:Snas_2066"/>
<gene>
    <name evidence="2" type="ordered locus">Snas_2066</name>
</gene>
<dbReference type="eggNOG" id="ENOG502Z8GJ">
    <property type="taxonomic scope" value="Bacteria"/>
</dbReference>
<dbReference type="HOGENOM" id="CLU_326490_0_0_11"/>
<dbReference type="STRING" id="446470.Snas_2066"/>
<sequence length="882" mass="96209">MGSKKSEKSNVASAAHETGAASSGGGGTPTPPVLESATREIAKATLVPIQEKSDEPGRAPVKFGFLRQLGLSAAEADTLRDTRPDLDEPALDHAVRLGTESRGRAAEPKPSDLAALSVSALRSLGEATMGLRRERAESAATGAVETANDAWGRAATATQALALNTAQGPLGMLNLERLEMAPAGIERGELIATVPLAPLEETAVVQKEWSVQSKEFTSIVTDSLEEYSETGVTDNTELAQSTSSQTQHQNQFNVTGTVSGGIPVISGSASSGFTMQDQSSQSATDSRKHAKTLTQKASTRSQQEHKVTISTSTVTGSEVATTRKVRNPYDDRPIRIDYFSMMRKWRVRLYRYGLRLTYDITVPEPGATLRKTFRDLKLLRAQLKPFEFPVKRADITEFTYLDLADQYDAPVPDYPDEGPTVVANDPIPGLGEGNRGFRMPMQIPDGYEIETVTMAGRVTGIKGKGFVIGIVGSDFHREGEQDKQYDPFVVKDRSGGIFLKGQRGGQSITMYFADAVTATLEFRAKTKLTDDAEERWRTDVWDALFNAAQTRYYAQQQDIAAQIDALENQLASVDTLTLRREESDELMKAVIRFIAGQKYQYMSDKAGTAFYNASVDNEGYAQAQYGIGFVANNLKEKLTEAEFKDVVDHENTVRFINQAIEWENVVSLLYSYFWDTPDSWDFVRQIQHPDSTRQAFLRAGSARVILTVRKGFEEQWLRFAQSGFTDPNHKPDDYYLNIAREIAAYDSRNYPGIPPANPDRTSVRLQEAAYAASNMAVGPSPGPVVIKVDSTAGFVAGDDVVIDSVDNLNAKGEAIQEAQKLLSVNGPNQLTVAKLVHAHDGTKTPFGVLQPGAKGAMIAEWSEYTPTSGTDIAVSSNLGGIA</sequence>
<proteinExistence type="predicted"/>
<feature type="compositionally biased region" description="Low complexity" evidence="1">
    <location>
        <begin position="12"/>
        <end position="21"/>
    </location>
</feature>
<feature type="compositionally biased region" description="Polar residues" evidence="1">
    <location>
        <begin position="230"/>
        <end position="239"/>
    </location>
</feature>
<dbReference type="Proteomes" id="UP000000844">
    <property type="component" value="Chromosome"/>
</dbReference>
<dbReference type="EMBL" id="CP001778">
    <property type="protein sequence ID" value="ADD41760.1"/>
    <property type="molecule type" value="Genomic_DNA"/>
</dbReference>
<reference evidence="2 3" key="1">
    <citation type="journal article" date="2009" name="Stand. Genomic Sci.">
        <title>Complete genome sequence of Stackebrandtia nassauensis type strain (LLR-40K-21).</title>
        <authorList>
            <person name="Munk C."/>
            <person name="Lapidus A."/>
            <person name="Copeland A."/>
            <person name="Jando M."/>
            <person name="Mayilraj S."/>
            <person name="Glavina Del Rio T."/>
            <person name="Nolan M."/>
            <person name="Chen F."/>
            <person name="Lucas S."/>
            <person name="Tice H."/>
            <person name="Cheng J.F."/>
            <person name="Han C."/>
            <person name="Detter J.C."/>
            <person name="Bruce D."/>
            <person name="Goodwin L."/>
            <person name="Chain P."/>
            <person name="Pitluck S."/>
            <person name="Goker M."/>
            <person name="Ovchinikova G."/>
            <person name="Pati A."/>
            <person name="Ivanova N."/>
            <person name="Mavromatis K."/>
            <person name="Chen A."/>
            <person name="Palaniappan K."/>
            <person name="Land M."/>
            <person name="Hauser L."/>
            <person name="Chang Y.J."/>
            <person name="Jeffries C.D."/>
            <person name="Bristow J."/>
            <person name="Eisen J.A."/>
            <person name="Markowitz V."/>
            <person name="Hugenholtz P."/>
            <person name="Kyrpides N.C."/>
            <person name="Klenk H.P."/>
        </authorList>
    </citation>
    <scope>NUCLEOTIDE SEQUENCE [LARGE SCALE GENOMIC DNA]</scope>
    <source>
        <strain evidence="3">DSM 44728 / CIP 108903 / NRRL B-16338 / NBRC 102104 / LLR-40K-21</strain>
    </source>
</reference>